<feature type="non-terminal residue" evidence="4">
    <location>
        <position position="1"/>
    </location>
</feature>
<dbReference type="SUPFAM" id="SSF56563">
    <property type="entry name" value="Major capsid protein gp5"/>
    <property type="match status" value="1"/>
</dbReference>
<evidence type="ECO:0000256" key="1">
    <source>
        <dbReference type="ARBA" id="ARBA00004328"/>
    </source>
</evidence>
<evidence type="ECO:0000256" key="2">
    <source>
        <dbReference type="ARBA" id="ARBA00022844"/>
    </source>
</evidence>
<dbReference type="Pfam" id="PF05065">
    <property type="entry name" value="Phage_capsid"/>
    <property type="match status" value="1"/>
</dbReference>
<evidence type="ECO:0000313" key="4">
    <source>
        <dbReference type="EMBL" id="CAB4148421.1"/>
    </source>
</evidence>
<accession>A0A6J5MQW1</accession>
<dbReference type="InterPro" id="IPR054612">
    <property type="entry name" value="Phage_capsid-like_C"/>
</dbReference>
<evidence type="ECO:0000259" key="3">
    <source>
        <dbReference type="Pfam" id="PF05065"/>
    </source>
</evidence>
<sequence length="293" mass="30710">AMGDENARQTILATDDTTTNTGLTLAPHLTEFITNTLDVRPSIDAVSRGALPTSGMSFTIPKLTTAPTIDSNSTEGEALGGTEMASGYITVDVKKAAGLQTISWELLDRSSPIFYDELVRELNRAYAKATDEAMFTQFVTTGTAATGVATADADGLQSFIATEAAAAYAATGGFATNLVANSSWWSVLLGAQDSTKRPIYAAANPVNNAGISSPTSVVGSVLGTNLYVDPFIGSGTGDDSMFLVNPSSITFYEAPKTTLRVEALSNGRLQVAVYGYYAIATKLAGGIRRWNKS</sequence>
<dbReference type="GO" id="GO:0044423">
    <property type="term" value="C:virion component"/>
    <property type="evidence" value="ECO:0007669"/>
    <property type="project" value="UniProtKB-KW"/>
</dbReference>
<feature type="domain" description="Phage capsid-like C-terminal" evidence="3">
    <location>
        <begin position="22"/>
        <end position="259"/>
    </location>
</feature>
<reference evidence="4" key="1">
    <citation type="submission" date="2020-04" db="EMBL/GenBank/DDBJ databases">
        <authorList>
            <person name="Chiriac C."/>
            <person name="Salcher M."/>
            <person name="Ghai R."/>
            <person name="Kavagutti S V."/>
        </authorList>
    </citation>
    <scope>NUCLEOTIDE SEQUENCE</scope>
</reference>
<keyword evidence="2" id="KW-0946">Virion</keyword>
<dbReference type="InterPro" id="IPR024455">
    <property type="entry name" value="Phage_capsid"/>
</dbReference>
<proteinExistence type="predicted"/>
<comment type="subcellular location">
    <subcellularLocation>
        <location evidence="1">Virion</location>
    </subcellularLocation>
</comment>
<dbReference type="EMBL" id="LR796503">
    <property type="protein sequence ID" value="CAB4148421.1"/>
    <property type="molecule type" value="Genomic_DNA"/>
</dbReference>
<gene>
    <name evidence="4" type="ORF">UFOVP537_1</name>
</gene>
<organism evidence="4">
    <name type="scientific">uncultured Caudovirales phage</name>
    <dbReference type="NCBI Taxonomy" id="2100421"/>
    <lineage>
        <taxon>Viruses</taxon>
        <taxon>Duplodnaviria</taxon>
        <taxon>Heunggongvirae</taxon>
        <taxon>Uroviricota</taxon>
        <taxon>Caudoviricetes</taxon>
        <taxon>Peduoviridae</taxon>
        <taxon>Maltschvirus</taxon>
        <taxon>Maltschvirus maltsch</taxon>
    </lineage>
</organism>
<name>A0A6J5MQW1_9CAUD</name>
<dbReference type="NCBIfam" id="TIGR01554">
    <property type="entry name" value="major_cap_HK97"/>
    <property type="match status" value="1"/>
</dbReference>
<protein>
    <submittedName>
        <fullName evidence="4">Major_cap_HK97, phage major capsid protein, HK97 family</fullName>
    </submittedName>
</protein>